<gene>
    <name evidence="9" type="ORF">CUR178_06115</name>
</gene>
<keyword evidence="2 5" id="KW-0479">Metal-binding</keyword>
<dbReference type="SUPFAM" id="SSF55856">
    <property type="entry name" value="Cytochrome b5-like heme/steroid binding domain"/>
    <property type="match status" value="1"/>
</dbReference>
<proteinExistence type="inferred from homology"/>
<evidence type="ECO:0000256" key="5">
    <source>
        <dbReference type="RuleBase" id="RU362121"/>
    </source>
</evidence>
<evidence type="ECO:0000256" key="2">
    <source>
        <dbReference type="ARBA" id="ARBA00022723"/>
    </source>
</evidence>
<keyword evidence="1 5" id="KW-0349">Heme</keyword>
<keyword evidence="7" id="KW-0732">Signal</keyword>
<dbReference type="PROSITE" id="PS50255">
    <property type="entry name" value="CYTOCHROME_B5_2"/>
    <property type="match status" value="1"/>
</dbReference>
<name>A0A836KTJ7_LEIEN</name>
<feature type="domain" description="Cytochrome b5 heme-binding" evidence="8">
    <location>
        <begin position="102"/>
        <end position="177"/>
    </location>
</feature>
<dbReference type="GO" id="GO:0046872">
    <property type="term" value="F:metal ion binding"/>
    <property type="evidence" value="ECO:0007669"/>
    <property type="project" value="UniProtKB-UniRule"/>
</dbReference>
<sequence length="179" mass="19301">MPGTVSSGIALALLLLLVAATCGIMWSCDMCGLSHAKRLSLPSDRPRREAPRAAVKGSPPSPRNETLAARLSDGPHGAGAAKANKYVVEFYEAAGHWPCPQLQRYTQEEVLRHKTKDDLWIVVNGSVLNVSAFVPHHPGGDVLLDGAGGQDMATVFAYFHHPSTVRLFADFCIGRMLLE</sequence>
<evidence type="ECO:0000256" key="6">
    <source>
        <dbReference type="SAM" id="MobiDB-lite"/>
    </source>
</evidence>
<dbReference type="GO" id="GO:0020037">
    <property type="term" value="F:heme binding"/>
    <property type="evidence" value="ECO:0007669"/>
    <property type="project" value="UniProtKB-UniRule"/>
</dbReference>
<dbReference type="InterPro" id="IPR018506">
    <property type="entry name" value="Cyt_B5_heme-BS"/>
</dbReference>
<evidence type="ECO:0000256" key="4">
    <source>
        <dbReference type="ARBA" id="ARBA00038168"/>
    </source>
</evidence>
<keyword evidence="10" id="KW-1185">Reference proteome</keyword>
<accession>A0A836KTJ7</accession>
<reference evidence="9 10" key="1">
    <citation type="submission" date="2021-02" db="EMBL/GenBank/DDBJ databases">
        <title>Leishmania (Mundinia) enrietti genome sequencing and assembly.</title>
        <authorList>
            <person name="Almutairi H."/>
            <person name="Gatherer D."/>
        </authorList>
    </citation>
    <scope>NUCLEOTIDE SEQUENCE [LARGE SCALE GENOMIC DNA]</scope>
    <source>
        <strain evidence="9">CUR178</strain>
    </source>
</reference>
<protein>
    <recommendedName>
        <fullName evidence="8">Cytochrome b5 heme-binding domain-containing protein</fullName>
    </recommendedName>
</protein>
<dbReference type="PROSITE" id="PS00191">
    <property type="entry name" value="CYTOCHROME_B5_1"/>
    <property type="match status" value="1"/>
</dbReference>
<evidence type="ECO:0000259" key="8">
    <source>
        <dbReference type="PROSITE" id="PS50255"/>
    </source>
</evidence>
<feature type="chain" id="PRO_5032522919" description="Cytochrome b5 heme-binding domain-containing protein" evidence="7">
    <location>
        <begin position="24"/>
        <end position="179"/>
    </location>
</feature>
<dbReference type="InterPro" id="IPR001199">
    <property type="entry name" value="Cyt_B5-like_heme/steroid-bd"/>
</dbReference>
<comment type="similarity">
    <text evidence="4 5">Belongs to the cytochrome b5 family.</text>
</comment>
<dbReference type="PANTHER" id="PTHR19359">
    <property type="entry name" value="CYTOCHROME B5"/>
    <property type="match status" value="1"/>
</dbReference>
<feature type="region of interest" description="Disordered" evidence="6">
    <location>
        <begin position="42"/>
        <end position="77"/>
    </location>
</feature>
<keyword evidence="3 5" id="KW-0408">Iron</keyword>
<evidence type="ECO:0000313" key="9">
    <source>
        <dbReference type="EMBL" id="KAG5482255.1"/>
    </source>
</evidence>
<evidence type="ECO:0000256" key="7">
    <source>
        <dbReference type="SAM" id="SignalP"/>
    </source>
</evidence>
<evidence type="ECO:0000256" key="3">
    <source>
        <dbReference type="ARBA" id="ARBA00023004"/>
    </source>
</evidence>
<dbReference type="GO" id="GO:0016020">
    <property type="term" value="C:membrane"/>
    <property type="evidence" value="ECO:0007669"/>
    <property type="project" value="TreeGrafter"/>
</dbReference>
<comment type="caution">
    <text evidence="9">The sequence shown here is derived from an EMBL/GenBank/DDBJ whole genome shotgun (WGS) entry which is preliminary data.</text>
</comment>
<dbReference type="Proteomes" id="UP000674179">
    <property type="component" value="Chromosome 17"/>
</dbReference>
<dbReference type="OrthoDB" id="260519at2759"/>
<dbReference type="SMART" id="SM01117">
    <property type="entry name" value="Cyt-b5"/>
    <property type="match status" value="1"/>
</dbReference>
<evidence type="ECO:0000256" key="1">
    <source>
        <dbReference type="ARBA" id="ARBA00022617"/>
    </source>
</evidence>
<evidence type="ECO:0000313" key="10">
    <source>
        <dbReference type="Proteomes" id="UP000674179"/>
    </source>
</evidence>
<dbReference type="RefSeq" id="XP_067694117.1">
    <property type="nucleotide sequence ID" value="XM_067837789.1"/>
</dbReference>
<dbReference type="AlphaFoldDB" id="A0A836KTJ7"/>
<dbReference type="KEGG" id="lenr:94173299"/>
<dbReference type="EMBL" id="JAFHKP010000017">
    <property type="protein sequence ID" value="KAG5482255.1"/>
    <property type="molecule type" value="Genomic_DNA"/>
</dbReference>
<feature type="signal peptide" evidence="7">
    <location>
        <begin position="1"/>
        <end position="23"/>
    </location>
</feature>
<dbReference type="InterPro" id="IPR050668">
    <property type="entry name" value="Cytochrome_b5"/>
</dbReference>
<dbReference type="InterPro" id="IPR036400">
    <property type="entry name" value="Cyt_B5-like_heme/steroid_sf"/>
</dbReference>
<dbReference type="PANTHER" id="PTHR19359:SF25">
    <property type="entry name" value="CYTOCHROME B5 HEME-BINDING DOMAIN-CONTAINING PROTEIN"/>
    <property type="match status" value="1"/>
</dbReference>
<dbReference type="Gene3D" id="3.10.120.10">
    <property type="entry name" value="Cytochrome b5-like heme/steroid binding domain"/>
    <property type="match status" value="1"/>
</dbReference>
<dbReference type="GeneID" id="94173299"/>
<organism evidence="9 10">
    <name type="scientific">Leishmania enriettii</name>
    <dbReference type="NCBI Taxonomy" id="5663"/>
    <lineage>
        <taxon>Eukaryota</taxon>
        <taxon>Discoba</taxon>
        <taxon>Euglenozoa</taxon>
        <taxon>Kinetoplastea</taxon>
        <taxon>Metakinetoplastina</taxon>
        <taxon>Trypanosomatida</taxon>
        <taxon>Trypanosomatidae</taxon>
        <taxon>Leishmaniinae</taxon>
        <taxon>Leishmania</taxon>
    </lineage>
</organism>
<dbReference type="Pfam" id="PF00173">
    <property type="entry name" value="Cyt-b5"/>
    <property type="match status" value="1"/>
</dbReference>